<gene>
    <name evidence="2" type="ORF">Fuma_02817</name>
</gene>
<evidence type="ECO:0000313" key="3">
    <source>
        <dbReference type="Proteomes" id="UP000187735"/>
    </source>
</evidence>
<proteinExistence type="predicted"/>
<reference evidence="2 3" key="1">
    <citation type="journal article" date="2016" name="Front. Microbiol.">
        <title>Fuerstia marisgermanicae gen. nov., sp. nov., an Unusual Member of the Phylum Planctomycetes from the German Wadden Sea.</title>
        <authorList>
            <person name="Kohn T."/>
            <person name="Heuer A."/>
            <person name="Jogler M."/>
            <person name="Vollmers J."/>
            <person name="Boedeker C."/>
            <person name="Bunk B."/>
            <person name="Rast P."/>
            <person name="Borchert D."/>
            <person name="Glockner I."/>
            <person name="Freese H.M."/>
            <person name="Klenk H.P."/>
            <person name="Overmann J."/>
            <person name="Kaster A.K."/>
            <person name="Rohde M."/>
            <person name="Wiegand S."/>
            <person name="Jogler C."/>
        </authorList>
    </citation>
    <scope>NUCLEOTIDE SEQUENCE [LARGE SCALE GENOMIC DNA]</scope>
    <source>
        <strain evidence="2 3">NH11</strain>
    </source>
</reference>
<dbReference type="Proteomes" id="UP000187735">
    <property type="component" value="Chromosome"/>
</dbReference>
<dbReference type="AlphaFoldDB" id="A0A1P8WGN9"/>
<evidence type="ECO:0000313" key="2">
    <source>
        <dbReference type="EMBL" id="APZ93200.1"/>
    </source>
</evidence>
<dbReference type="EMBL" id="CP017641">
    <property type="protein sequence ID" value="APZ93200.1"/>
    <property type="molecule type" value="Genomic_DNA"/>
</dbReference>
<dbReference type="Pfam" id="PF07811">
    <property type="entry name" value="TadE"/>
    <property type="match status" value="1"/>
</dbReference>
<dbReference type="KEGG" id="fmr:Fuma_02817"/>
<name>A0A1P8WGN9_9PLAN</name>
<evidence type="ECO:0000259" key="1">
    <source>
        <dbReference type="Pfam" id="PF07811"/>
    </source>
</evidence>
<dbReference type="STRING" id="1891926.Fuma_02817"/>
<feature type="domain" description="TadE-like" evidence="1">
    <location>
        <begin position="1"/>
        <end position="40"/>
    </location>
</feature>
<organism evidence="2 3">
    <name type="scientific">Fuerstiella marisgermanici</name>
    <dbReference type="NCBI Taxonomy" id="1891926"/>
    <lineage>
        <taxon>Bacteria</taxon>
        <taxon>Pseudomonadati</taxon>
        <taxon>Planctomycetota</taxon>
        <taxon>Planctomycetia</taxon>
        <taxon>Planctomycetales</taxon>
        <taxon>Planctomycetaceae</taxon>
        <taxon>Fuerstiella</taxon>
    </lineage>
</organism>
<dbReference type="InterPro" id="IPR012495">
    <property type="entry name" value="TadE-like_dom"/>
</dbReference>
<sequence>MVEMAVCFPIFMLILLGIMEFGRALMVSQLLASASREGCRTAIVDGSTNSDVETKVKNHVTSMVGCLASDVTVEIVVTSIQTGNEIASLAVAEQRDLIEIDVTVPFNSISYSGGRFLNGQTIRGQCAMRKE</sequence>
<accession>A0A1P8WGN9</accession>
<keyword evidence="3" id="KW-1185">Reference proteome</keyword>
<protein>
    <submittedName>
        <fullName evidence="2">Flp pilus assembly protein</fullName>
    </submittedName>
</protein>